<keyword evidence="3" id="KW-0143">Chaperone</keyword>
<evidence type="ECO:0008006" key="5">
    <source>
        <dbReference type="Google" id="ProtNLM"/>
    </source>
</evidence>
<dbReference type="PANTHER" id="PTHR21162:SF0">
    <property type="entry name" value="P53 AND DNA DAMAGE-REGULATED PROTEIN 1"/>
    <property type="match status" value="1"/>
</dbReference>
<dbReference type="EMBL" id="OB667680">
    <property type="protein sequence ID" value="CAD7234074.1"/>
    <property type="molecule type" value="Genomic_DNA"/>
</dbReference>
<dbReference type="InterPro" id="IPR030482">
    <property type="entry name" value="PDRG1"/>
</dbReference>
<organism evidence="4">
    <name type="scientific">Cyprideis torosa</name>
    <dbReference type="NCBI Taxonomy" id="163714"/>
    <lineage>
        <taxon>Eukaryota</taxon>
        <taxon>Metazoa</taxon>
        <taxon>Ecdysozoa</taxon>
        <taxon>Arthropoda</taxon>
        <taxon>Crustacea</taxon>
        <taxon>Oligostraca</taxon>
        <taxon>Ostracoda</taxon>
        <taxon>Podocopa</taxon>
        <taxon>Podocopida</taxon>
        <taxon>Cytherocopina</taxon>
        <taxon>Cytheroidea</taxon>
        <taxon>Cytherideidae</taxon>
        <taxon>Cyprideis</taxon>
    </lineage>
</organism>
<dbReference type="AlphaFoldDB" id="A0A7R8ZTP3"/>
<dbReference type="CDD" id="cd22860">
    <property type="entry name" value="PDRG1"/>
    <property type="match status" value="1"/>
</dbReference>
<dbReference type="PANTHER" id="PTHR21162">
    <property type="entry name" value="P53 AND DNA DAMAGE-REGULATED PROTEIN"/>
    <property type="match status" value="1"/>
</dbReference>
<accession>A0A7R8ZTP3</accession>
<comment type="subcellular location">
    <subcellularLocation>
        <location evidence="1">Cytoplasm</location>
    </subcellularLocation>
</comment>
<dbReference type="GO" id="GO:0005737">
    <property type="term" value="C:cytoplasm"/>
    <property type="evidence" value="ECO:0007669"/>
    <property type="project" value="UniProtKB-SubCell"/>
</dbReference>
<proteinExistence type="predicted"/>
<dbReference type="OrthoDB" id="37721at2759"/>
<evidence type="ECO:0000256" key="3">
    <source>
        <dbReference type="ARBA" id="ARBA00023186"/>
    </source>
</evidence>
<evidence type="ECO:0000256" key="1">
    <source>
        <dbReference type="ARBA" id="ARBA00004496"/>
    </source>
</evidence>
<evidence type="ECO:0000313" key="4">
    <source>
        <dbReference type="EMBL" id="CAD7234074.1"/>
    </source>
</evidence>
<sequence length="127" mass="14530">MEVNPLEVKELIVEIEKQAQLVLDKKGLLLELDKQRQGLREGLRRMGPESVQSLCLGNTFIQLPREKARRLMEKDLQECEKEIEATNAELKDQVAKLYEMEGKDKIKGMGLKPLSKQEATALQSLIR</sequence>
<reference evidence="4" key="1">
    <citation type="submission" date="2020-11" db="EMBL/GenBank/DDBJ databases">
        <authorList>
            <person name="Tran Van P."/>
        </authorList>
    </citation>
    <scope>NUCLEOTIDE SEQUENCE</scope>
</reference>
<protein>
    <recommendedName>
        <fullName evidence="5">P53 and DNA damage-regulated protein 1</fullName>
    </recommendedName>
</protein>
<gene>
    <name evidence="4" type="ORF">CTOB1V02_LOCUS11892</name>
</gene>
<keyword evidence="2" id="KW-0963">Cytoplasm</keyword>
<name>A0A7R8ZTP3_9CRUS</name>
<evidence type="ECO:0000256" key="2">
    <source>
        <dbReference type="ARBA" id="ARBA00022490"/>
    </source>
</evidence>